<dbReference type="AlphaFoldDB" id="A0A1I7TN71"/>
<keyword evidence="2" id="KW-0472">Membrane</keyword>
<protein>
    <submittedName>
        <fullName evidence="4">DOMON domain-containing protein</fullName>
    </submittedName>
</protein>
<dbReference type="Proteomes" id="UP000095282">
    <property type="component" value="Unplaced"/>
</dbReference>
<accession>A0A1I7TN71</accession>
<sequence length="275" mass="32396">MCFFLQEMALRGALFLGVLFITVFGSDIINCSQKSPCFGEPENCDVYTNCTIVVKFYTDASFHVYLRNFTDFYGYVKIQADYNSDNDLENYVCIPHFAREIHALKLFDGTDMIPDRDPLYETEKLDEDYFRCFFHITNLPRRFNPETSFKMSIGTFNEDHPAYGKPQLYTLETHTIPEEEDETRVNRIVGVDEDVSRSRSAWTADFIRWRGRKEEEDTQLHDSKRKQLQKSSETGDGKRRRKNELSEEDRFFIVFMVYFTIMIMIMVIGNLDFEA</sequence>
<proteinExistence type="predicted"/>
<feature type="compositionally biased region" description="Basic and acidic residues" evidence="1">
    <location>
        <begin position="233"/>
        <end position="242"/>
    </location>
</feature>
<feature type="transmembrane region" description="Helical" evidence="2">
    <location>
        <begin position="251"/>
        <end position="271"/>
    </location>
</feature>
<dbReference type="WBParaSite" id="Csp11.Scaffold629.g10103.t1">
    <property type="protein sequence ID" value="Csp11.Scaffold629.g10103.t1"/>
    <property type="gene ID" value="Csp11.Scaffold629.g10103"/>
</dbReference>
<evidence type="ECO:0000256" key="2">
    <source>
        <dbReference type="SAM" id="Phobius"/>
    </source>
</evidence>
<evidence type="ECO:0000313" key="3">
    <source>
        <dbReference type="Proteomes" id="UP000095282"/>
    </source>
</evidence>
<dbReference type="PANTHER" id="PTHR21449">
    <property type="entry name" value="PROTEIN CBG05271-RELATED"/>
    <property type="match status" value="1"/>
</dbReference>
<keyword evidence="2" id="KW-1133">Transmembrane helix</keyword>
<organism evidence="3 4">
    <name type="scientific">Caenorhabditis tropicalis</name>
    <dbReference type="NCBI Taxonomy" id="1561998"/>
    <lineage>
        <taxon>Eukaryota</taxon>
        <taxon>Metazoa</taxon>
        <taxon>Ecdysozoa</taxon>
        <taxon>Nematoda</taxon>
        <taxon>Chromadorea</taxon>
        <taxon>Rhabditida</taxon>
        <taxon>Rhabditina</taxon>
        <taxon>Rhabditomorpha</taxon>
        <taxon>Rhabditoidea</taxon>
        <taxon>Rhabditidae</taxon>
        <taxon>Peloderinae</taxon>
        <taxon>Caenorhabditis</taxon>
    </lineage>
</organism>
<evidence type="ECO:0000313" key="4">
    <source>
        <dbReference type="WBParaSite" id="Csp11.Scaffold629.g10103.t1"/>
    </source>
</evidence>
<reference evidence="4" key="1">
    <citation type="submission" date="2016-11" db="UniProtKB">
        <authorList>
            <consortium name="WormBaseParasite"/>
        </authorList>
    </citation>
    <scope>IDENTIFICATION</scope>
</reference>
<name>A0A1I7TN71_9PELO</name>
<feature type="region of interest" description="Disordered" evidence="1">
    <location>
        <begin position="218"/>
        <end position="242"/>
    </location>
</feature>
<evidence type="ECO:0000256" key="1">
    <source>
        <dbReference type="SAM" id="MobiDB-lite"/>
    </source>
</evidence>
<keyword evidence="3" id="KW-1185">Reference proteome</keyword>
<keyword evidence="2" id="KW-0812">Transmembrane</keyword>
<dbReference type="PANTHER" id="PTHR21449:SF5">
    <property type="entry name" value="CUB DOMAIN-CONTAINING PROTEIN-RELATED"/>
    <property type="match status" value="1"/>
</dbReference>